<dbReference type="Proteomes" id="UP000238164">
    <property type="component" value="Chromosome 1"/>
</dbReference>
<dbReference type="PANTHER" id="PTHR34478">
    <property type="entry name" value="PROTEIN LEMA"/>
    <property type="match status" value="1"/>
</dbReference>
<evidence type="ECO:0000256" key="5">
    <source>
        <dbReference type="ARBA" id="ARBA00023136"/>
    </source>
</evidence>
<name>A0A2N9JCI4_9ACTN</name>
<feature type="compositionally biased region" description="Low complexity" evidence="6">
    <location>
        <begin position="290"/>
        <end position="304"/>
    </location>
</feature>
<dbReference type="PANTHER" id="PTHR34478:SF1">
    <property type="entry name" value="PROTEIN LEMA"/>
    <property type="match status" value="1"/>
</dbReference>
<dbReference type="GO" id="GO:0016020">
    <property type="term" value="C:membrane"/>
    <property type="evidence" value="ECO:0007669"/>
    <property type="project" value="UniProtKB-SubCell"/>
</dbReference>
<keyword evidence="9" id="KW-1185">Reference proteome</keyword>
<keyword evidence="5 7" id="KW-0472">Membrane</keyword>
<evidence type="ECO:0000256" key="2">
    <source>
        <dbReference type="ARBA" id="ARBA00008854"/>
    </source>
</evidence>
<keyword evidence="3 7" id="KW-0812">Transmembrane</keyword>
<comment type="subcellular location">
    <subcellularLocation>
        <location evidence="1">Membrane</location>
        <topology evidence="1">Single-pass membrane protein</topology>
    </subcellularLocation>
</comment>
<sequence>MSGILWFLVILVVLAVGIGLYAVSLYNGFARDRNMIQESWRQIDVELNRRYDLIPRLVETVRAYAAHERNTLEGVTRMRNQAAALAQQGGTAAQRAQAEEQLSAAVRNLIVSVEAYPQLQSNQNFLELQRELTDTEDRIAAGRRFYNANVRNYNTKIDSFPSNILAGMYHFEKATYFEVNDAEVRRAPDVNFGEISYRGDEQQGNAEPTNAQLNAAPQSSNDLPNPQGYQGQSYQAPAPGELNEQPQYQQQPPQQYQQQPPQQYQAPQPGQQYGQPQQYPQQGQGGQSSQGGQSNQGGYNPPQT</sequence>
<dbReference type="RefSeq" id="WP_105184496.1">
    <property type="nucleotide sequence ID" value="NZ_BAAAGO010000016.1"/>
</dbReference>
<feature type="compositionally biased region" description="Polar residues" evidence="6">
    <location>
        <begin position="202"/>
        <end position="235"/>
    </location>
</feature>
<dbReference type="KEGG" id="mgg:MPLG2_0162"/>
<dbReference type="OrthoDB" id="9804152at2"/>
<dbReference type="EMBL" id="LT985188">
    <property type="protein sequence ID" value="SPD85198.1"/>
    <property type="molecule type" value="Genomic_DNA"/>
</dbReference>
<dbReference type="SUPFAM" id="SSF140478">
    <property type="entry name" value="LemA-like"/>
    <property type="match status" value="1"/>
</dbReference>
<evidence type="ECO:0000256" key="1">
    <source>
        <dbReference type="ARBA" id="ARBA00004167"/>
    </source>
</evidence>
<feature type="region of interest" description="Disordered" evidence="6">
    <location>
        <begin position="200"/>
        <end position="304"/>
    </location>
</feature>
<protein>
    <submittedName>
        <fullName evidence="8">LemA protein</fullName>
    </submittedName>
</protein>
<evidence type="ECO:0000256" key="6">
    <source>
        <dbReference type="SAM" id="MobiDB-lite"/>
    </source>
</evidence>
<evidence type="ECO:0000256" key="4">
    <source>
        <dbReference type="ARBA" id="ARBA00022989"/>
    </source>
</evidence>
<proteinExistence type="inferred from homology"/>
<keyword evidence="4 7" id="KW-1133">Transmembrane helix</keyword>
<accession>A0A2N9JCI4</accession>
<evidence type="ECO:0000313" key="8">
    <source>
        <dbReference type="EMBL" id="SPD85198.1"/>
    </source>
</evidence>
<comment type="similarity">
    <text evidence="2">Belongs to the LemA family.</text>
</comment>
<gene>
    <name evidence="8" type="ORF">MPLG2_0162</name>
</gene>
<evidence type="ECO:0000256" key="7">
    <source>
        <dbReference type="SAM" id="Phobius"/>
    </source>
</evidence>
<organism evidence="8 9">
    <name type="scientific">Micropruina glycogenica</name>
    <dbReference type="NCBI Taxonomy" id="75385"/>
    <lineage>
        <taxon>Bacteria</taxon>
        <taxon>Bacillati</taxon>
        <taxon>Actinomycetota</taxon>
        <taxon>Actinomycetes</taxon>
        <taxon>Propionibacteriales</taxon>
        <taxon>Nocardioidaceae</taxon>
        <taxon>Micropruina</taxon>
    </lineage>
</organism>
<dbReference type="InterPro" id="IPR007156">
    <property type="entry name" value="MamQ_LemA"/>
</dbReference>
<feature type="compositionally biased region" description="Low complexity" evidence="6">
    <location>
        <begin position="245"/>
        <end position="282"/>
    </location>
</feature>
<feature type="transmembrane region" description="Helical" evidence="7">
    <location>
        <begin position="6"/>
        <end position="26"/>
    </location>
</feature>
<evidence type="ECO:0000313" key="9">
    <source>
        <dbReference type="Proteomes" id="UP000238164"/>
    </source>
</evidence>
<reference evidence="8 9" key="1">
    <citation type="submission" date="2018-02" db="EMBL/GenBank/DDBJ databases">
        <authorList>
            <person name="Cohen D.B."/>
            <person name="Kent A.D."/>
        </authorList>
    </citation>
    <scope>NUCLEOTIDE SEQUENCE [LARGE SCALE GENOMIC DNA]</scope>
    <source>
        <strain evidence="8">1</strain>
    </source>
</reference>
<dbReference type="InterPro" id="IPR023353">
    <property type="entry name" value="LemA-like_dom_sf"/>
</dbReference>
<dbReference type="Pfam" id="PF04011">
    <property type="entry name" value="LemA"/>
    <property type="match status" value="1"/>
</dbReference>
<dbReference type="Gene3D" id="1.20.1440.20">
    <property type="entry name" value="LemA-like domain"/>
    <property type="match status" value="1"/>
</dbReference>
<dbReference type="AlphaFoldDB" id="A0A2N9JCI4"/>
<evidence type="ECO:0000256" key="3">
    <source>
        <dbReference type="ARBA" id="ARBA00022692"/>
    </source>
</evidence>